<dbReference type="SUPFAM" id="SSF47616">
    <property type="entry name" value="GST C-terminal domain-like"/>
    <property type="match status" value="1"/>
</dbReference>
<dbReference type="Gene3D" id="1.20.1050.10">
    <property type="match status" value="1"/>
</dbReference>
<name>A0A7J6XXQ4_TRYCR</name>
<dbReference type="CDD" id="cd03197">
    <property type="entry name" value="GST_C_mPGES2"/>
    <property type="match status" value="1"/>
</dbReference>
<dbReference type="VEuPathDB" id="TriTrypDB:BCY84_10463"/>
<dbReference type="VEuPathDB" id="TriTrypDB:ECC02_007730"/>
<proteinExistence type="predicted"/>
<dbReference type="Gene3D" id="3.40.30.10">
    <property type="entry name" value="Glutaredoxin"/>
    <property type="match status" value="1"/>
</dbReference>
<sequence>MMLFFFFSFFLDRSPHRVCVCVCVCDEQSGRGVVGVKKWTRCNSDREKREREAETMRWGSRRAGFALVGGGALGGAVLWYAICRKTAGNTSPQQLSAEEFNALQNKALLTEALGTSHLPWNQSLRWKRGSNRHDGRDFSLTLYRLLGCPHCAKVEWVLRYYSVPFALVDVDTLSGAGIPDPRYRLVPQIRLEPIDDNSTNKMPDSTGAYVVDSQRIISAISIPLGFAEQLQDPRVLETRRWIADRFQAVSFVATNFTWSNAFASYPYVTPPRYHNIVFRVVGASALCILSRYKILPRLAAKGTDSTVGISVKDPAAWLEGELATFTARLQSQHSSQRFHGGKEPDIADLEMYAVTRVVEAHPNLRHVLHQGAFGEWNTAMHAEVQKRKQLKA</sequence>
<comment type="caution">
    <text evidence="2">The sequence shown here is derived from an EMBL/GenBank/DDBJ whole genome shotgun (WGS) entry which is preliminary data.</text>
</comment>
<evidence type="ECO:0000256" key="1">
    <source>
        <dbReference type="SAM" id="SignalP"/>
    </source>
</evidence>
<evidence type="ECO:0000313" key="2">
    <source>
        <dbReference type="EMBL" id="KAF5219304.1"/>
    </source>
</evidence>
<feature type="signal peptide" evidence="1">
    <location>
        <begin position="1"/>
        <end position="16"/>
    </location>
</feature>
<keyword evidence="1" id="KW-0732">Signal</keyword>
<dbReference type="InterPro" id="IPR036282">
    <property type="entry name" value="Glutathione-S-Trfase_C_sf"/>
</dbReference>
<organism evidence="2 3">
    <name type="scientific">Trypanosoma cruzi</name>
    <dbReference type="NCBI Taxonomy" id="5693"/>
    <lineage>
        <taxon>Eukaryota</taxon>
        <taxon>Discoba</taxon>
        <taxon>Euglenozoa</taxon>
        <taxon>Kinetoplastea</taxon>
        <taxon>Metakinetoplastina</taxon>
        <taxon>Trypanosomatida</taxon>
        <taxon>Trypanosomatidae</taxon>
        <taxon>Trypanosoma</taxon>
        <taxon>Schizotrypanum</taxon>
    </lineage>
</organism>
<evidence type="ECO:0008006" key="4">
    <source>
        <dbReference type="Google" id="ProtNLM"/>
    </source>
</evidence>
<dbReference type="InterPro" id="IPR036249">
    <property type="entry name" value="Thioredoxin-like_sf"/>
</dbReference>
<dbReference type="AlphaFoldDB" id="A0A7J6XXQ4"/>
<dbReference type="PANTHER" id="PTHR12782">
    <property type="entry name" value="MICROSOMAL PROSTAGLANDIN E SYNTHASE-2"/>
    <property type="match status" value="1"/>
</dbReference>
<reference evidence="2 3" key="1">
    <citation type="journal article" date="2019" name="Genome Biol. Evol.">
        <title>Nanopore Sequencing Significantly Improves Genome Assembly of the Protozoan Parasite Trypanosoma cruzi.</title>
        <authorList>
            <person name="Diaz-Viraque F."/>
            <person name="Pita S."/>
            <person name="Greif G."/>
            <person name="de Souza R.C.M."/>
            <person name="Iraola G."/>
            <person name="Robello C."/>
        </authorList>
    </citation>
    <scope>NUCLEOTIDE SEQUENCE [LARGE SCALE GENOMIC DNA]</scope>
    <source>
        <strain evidence="2 3">Berenice</strain>
    </source>
</reference>
<dbReference type="InterPro" id="IPR034335">
    <property type="entry name" value="PGES2_C"/>
</dbReference>
<protein>
    <recommendedName>
        <fullName evidence="4">Glutaredoxin domain-containing protein</fullName>
    </recommendedName>
</protein>
<dbReference type="SUPFAM" id="SSF52833">
    <property type="entry name" value="Thioredoxin-like"/>
    <property type="match status" value="1"/>
</dbReference>
<feature type="chain" id="PRO_5029750943" description="Glutaredoxin domain-containing protein" evidence="1">
    <location>
        <begin position="17"/>
        <end position="392"/>
    </location>
</feature>
<dbReference type="GO" id="GO:0005739">
    <property type="term" value="C:mitochondrion"/>
    <property type="evidence" value="ECO:0007669"/>
    <property type="project" value="TreeGrafter"/>
</dbReference>
<gene>
    <name evidence="2" type="ORF">ECC02_007730</name>
</gene>
<dbReference type="PANTHER" id="PTHR12782:SF5">
    <property type="entry name" value="PROSTAGLANDIN E SYNTHASE 2"/>
    <property type="match status" value="1"/>
</dbReference>
<evidence type="ECO:0000313" key="3">
    <source>
        <dbReference type="Proteomes" id="UP000583944"/>
    </source>
</evidence>
<accession>A0A7J6XXQ4</accession>
<dbReference type="Proteomes" id="UP000583944">
    <property type="component" value="Unassembled WGS sequence"/>
</dbReference>
<dbReference type="EMBL" id="JABDHM010000073">
    <property type="protein sequence ID" value="KAF5219304.1"/>
    <property type="molecule type" value="Genomic_DNA"/>
</dbReference>